<dbReference type="Proteomes" id="UP000307999">
    <property type="component" value="Unassembled WGS sequence"/>
</dbReference>
<dbReference type="SUPFAM" id="SSF55166">
    <property type="entry name" value="Hedgehog/DD-peptidase"/>
    <property type="match status" value="1"/>
</dbReference>
<protein>
    <recommendedName>
        <fullName evidence="3">Peptidase M15A C-terminal domain-containing protein</fullName>
    </recommendedName>
</protein>
<keyword evidence="2" id="KW-1185">Reference proteome</keyword>
<dbReference type="InterPro" id="IPR009045">
    <property type="entry name" value="Zn_M74/Hedgehog-like"/>
</dbReference>
<name>A0A4V5NUG5_9GAMM</name>
<dbReference type="EMBL" id="SWDB01000009">
    <property type="protein sequence ID" value="TKB46329.1"/>
    <property type="molecule type" value="Genomic_DNA"/>
</dbReference>
<proteinExistence type="predicted"/>
<organism evidence="1 2">
    <name type="scientific">Thalassotalea mangrovi</name>
    <dbReference type="NCBI Taxonomy" id="2572245"/>
    <lineage>
        <taxon>Bacteria</taxon>
        <taxon>Pseudomonadati</taxon>
        <taxon>Pseudomonadota</taxon>
        <taxon>Gammaproteobacteria</taxon>
        <taxon>Alteromonadales</taxon>
        <taxon>Colwelliaceae</taxon>
        <taxon>Thalassotalea</taxon>
    </lineage>
</organism>
<dbReference type="Gene3D" id="3.30.1380.10">
    <property type="match status" value="1"/>
</dbReference>
<sequence>MPNSLTFSSKETKLLLGITDCELMHMRTAGELQYIKKGNAFLYTLHDRKLLLNHPIAAKVINWHVGKHDLSADNWPRKENTLNSLIDLVEQILIPLERTFGELHITYGFVSAELNRHIQKHSPQGTYPSIDQHSGSEVNTADNLICDRNGLACDFLIKGFEQCMDEIMGYIVNNLSFDKLYYYGADRPIHISVGQENAKHLQVMGISKNGRRIPGRKAFGEDAIALAAEVTE</sequence>
<evidence type="ECO:0008006" key="3">
    <source>
        <dbReference type="Google" id="ProtNLM"/>
    </source>
</evidence>
<evidence type="ECO:0000313" key="2">
    <source>
        <dbReference type="Proteomes" id="UP000307999"/>
    </source>
</evidence>
<dbReference type="OrthoDB" id="450621at2"/>
<dbReference type="RefSeq" id="WP_136734905.1">
    <property type="nucleotide sequence ID" value="NZ_SWDB01000009.1"/>
</dbReference>
<gene>
    <name evidence="1" type="ORF">E8M12_04555</name>
</gene>
<evidence type="ECO:0000313" key="1">
    <source>
        <dbReference type="EMBL" id="TKB46329.1"/>
    </source>
</evidence>
<dbReference type="AlphaFoldDB" id="A0A4V5NUG5"/>
<reference evidence="1 2" key="1">
    <citation type="submission" date="2019-04" db="EMBL/GenBank/DDBJ databases">
        <title>Thalassotalea guangxiensis sp. nov., isolated from sediment of the coastal wetland.</title>
        <authorList>
            <person name="Zheng S."/>
            <person name="Zhang D."/>
        </authorList>
    </citation>
    <scope>NUCLEOTIDE SEQUENCE [LARGE SCALE GENOMIC DNA]</scope>
    <source>
        <strain evidence="1 2">ZS-4</strain>
    </source>
</reference>
<accession>A0A4V5NUG5</accession>
<comment type="caution">
    <text evidence="1">The sequence shown here is derived from an EMBL/GenBank/DDBJ whole genome shotgun (WGS) entry which is preliminary data.</text>
</comment>